<dbReference type="RefSeq" id="WP_013161912.1">
    <property type="nucleotide sequence ID" value="NZ_CP010341.1"/>
</dbReference>
<dbReference type="AlphaFoldDB" id="A0A068VQK8"/>
<protein>
    <submittedName>
        <fullName evidence="2">Uncharacterized protein</fullName>
    </submittedName>
</protein>
<organism evidence="2">
    <name type="scientific">Propionibacterium freudenreichii subsp. freudenreichii</name>
    <dbReference type="NCBI Taxonomy" id="66712"/>
    <lineage>
        <taxon>Bacteria</taxon>
        <taxon>Bacillati</taxon>
        <taxon>Actinomycetota</taxon>
        <taxon>Actinomycetes</taxon>
        <taxon>Propionibacteriales</taxon>
        <taxon>Propionibacteriaceae</taxon>
        <taxon>Propionibacterium</taxon>
    </lineage>
</organism>
<keyword evidence="1" id="KW-0472">Membrane</keyword>
<name>A0A068VQK8_PROFF</name>
<sequence>MHDLIDHVMSNPLLALGTIVAAFGLVVGVLGAIIGAVRLALKRGFYAGPARALLIAGFVLFVPGVVLMGAYAILK</sequence>
<accession>A0A068VQK8</accession>
<proteinExistence type="predicted"/>
<feature type="transmembrane region" description="Helical" evidence="1">
    <location>
        <begin position="12"/>
        <end position="41"/>
    </location>
</feature>
<dbReference type="GeneID" id="61221348"/>
<dbReference type="EMBL" id="LM676417">
    <property type="protein sequence ID" value="CEP26640.1"/>
    <property type="molecule type" value="Genomic_DNA"/>
</dbReference>
<evidence type="ECO:0000313" key="2">
    <source>
        <dbReference type="EMBL" id="CEP26640.1"/>
    </source>
</evidence>
<evidence type="ECO:0000256" key="1">
    <source>
        <dbReference type="SAM" id="Phobius"/>
    </source>
</evidence>
<gene>
    <name evidence="2" type="ORF">PFCIRM138_08635</name>
</gene>
<keyword evidence="1" id="KW-0812">Transmembrane</keyword>
<feature type="transmembrane region" description="Helical" evidence="1">
    <location>
        <begin position="53"/>
        <end position="74"/>
    </location>
</feature>
<dbReference type="PATRIC" id="fig|66712.6.peg.2015"/>
<dbReference type="KEGG" id="pfre:RM25_1979"/>
<keyword evidence="1" id="KW-1133">Transmembrane helix</keyword>
<reference evidence="2" key="1">
    <citation type="submission" date="2014-08" db="EMBL/GenBank/DDBJ databases">
        <authorList>
            <person name="Falentin Helene"/>
        </authorList>
    </citation>
    <scope>NUCLEOTIDE SEQUENCE</scope>
</reference>